<dbReference type="AlphaFoldDB" id="A0A9P0CUV7"/>
<keyword evidence="3" id="KW-1185">Reference proteome</keyword>
<evidence type="ECO:0000313" key="2">
    <source>
        <dbReference type="EMBL" id="CAH1109857.1"/>
    </source>
</evidence>
<organism evidence="2 3">
    <name type="scientific">Psylliodes chrysocephalus</name>
    <dbReference type="NCBI Taxonomy" id="3402493"/>
    <lineage>
        <taxon>Eukaryota</taxon>
        <taxon>Metazoa</taxon>
        <taxon>Ecdysozoa</taxon>
        <taxon>Arthropoda</taxon>
        <taxon>Hexapoda</taxon>
        <taxon>Insecta</taxon>
        <taxon>Pterygota</taxon>
        <taxon>Neoptera</taxon>
        <taxon>Endopterygota</taxon>
        <taxon>Coleoptera</taxon>
        <taxon>Polyphaga</taxon>
        <taxon>Cucujiformia</taxon>
        <taxon>Chrysomeloidea</taxon>
        <taxon>Chrysomelidae</taxon>
        <taxon>Galerucinae</taxon>
        <taxon>Alticini</taxon>
        <taxon>Psylliodes</taxon>
    </lineage>
</organism>
<dbReference type="OrthoDB" id="7667520at2759"/>
<dbReference type="Proteomes" id="UP001153636">
    <property type="component" value="Chromosome 4"/>
</dbReference>
<sequence length="393" mass="44493">MIKKIKDCKSLVQKYVSAAYQAYYKTVFGDLPTEDQPEDDQPEMSNENDGYKSSEQFLTDEQKALLNEDTRLRRSTAKSALSETPIPELELPSTSQSTSFHSSPEQSVSSFSNDLKRFASDLEDPYPENHKKPKKIDVINPAVVSALDRTNTSSRSALNILAAFSLGVPVEDTNLSYTTIRRRRLEATKDIVDDLKDKIQFSNNVFLHWDTKFLVDVCGYDKVYRLAVVFGSNFEQLVNISKIESGTGEQQSFTLLEQLIMRDGCPRPSIASKCTWFQNQFNVGSKKDLLRLGDVCSFISIVYVKALFEATSPIKAPVQDLNFLKNLINCKNTNEKISNATVLTFSRHLWYLIKRLATMSFFDSSISLEMKKKMINATKKDGNKVDENKITLT</sequence>
<protein>
    <submittedName>
        <fullName evidence="2">Uncharacterized protein</fullName>
    </submittedName>
</protein>
<feature type="compositionally biased region" description="Low complexity" evidence="1">
    <location>
        <begin position="92"/>
        <end position="107"/>
    </location>
</feature>
<accession>A0A9P0CUV7</accession>
<dbReference type="EMBL" id="OV651816">
    <property type="protein sequence ID" value="CAH1109857.1"/>
    <property type="molecule type" value="Genomic_DNA"/>
</dbReference>
<evidence type="ECO:0000256" key="1">
    <source>
        <dbReference type="SAM" id="MobiDB-lite"/>
    </source>
</evidence>
<reference evidence="2" key="1">
    <citation type="submission" date="2022-01" db="EMBL/GenBank/DDBJ databases">
        <authorList>
            <person name="King R."/>
        </authorList>
    </citation>
    <scope>NUCLEOTIDE SEQUENCE</scope>
</reference>
<name>A0A9P0CUV7_9CUCU</name>
<feature type="compositionally biased region" description="Polar residues" evidence="1">
    <location>
        <begin position="43"/>
        <end position="59"/>
    </location>
</feature>
<gene>
    <name evidence="2" type="ORF">PSYICH_LOCUS9859</name>
</gene>
<feature type="compositionally biased region" description="Acidic residues" evidence="1">
    <location>
        <begin position="32"/>
        <end position="42"/>
    </location>
</feature>
<evidence type="ECO:0000313" key="3">
    <source>
        <dbReference type="Proteomes" id="UP001153636"/>
    </source>
</evidence>
<proteinExistence type="predicted"/>
<feature type="region of interest" description="Disordered" evidence="1">
    <location>
        <begin position="31"/>
        <end position="109"/>
    </location>
</feature>
<feature type="compositionally biased region" description="Basic and acidic residues" evidence="1">
    <location>
        <begin position="60"/>
        <end position="72"/>
    </location>
</feature>